<dbReference type="PROSITE" id="PS00216">
    <property type="entry name" value="SUGAR_TRANSPORT_1"/>
    <property type="match status" value="1"/>
</dbReference>
<dbReference type="RefSeq" id="WP_243072217.1">
    <property type="nucleotide sequence ID" value="NZ_JAIVFL010000001.1"/>
</dbReference>
<name>A0ABS9YXJ7_9MYCO</name>
<feature type="transmembrane region" description="Helical" evidence="6">
    <location>
        <begin position="327"/>
        <end position="344"/>
    </location>
</feature>
<evidence type="ECO:0000313" key="8">
    <source>
        <dbReference type="EMBL" id="MCI4675970.1"/>
    </source>
</evidence>
<feature type="transmembrane region" description="Helical" evidence="6">
    <location>
        <begin position="35"/>
        <end position="60"/>
    </location>
</feature>
<organism evidence="8 9">
    <name type="scientific">Candidatus Mycolicibacterium alkanivorans</name>
    <dbReference type="NCBI Taxonomy" id="2954114"/>
    <lineage>
        <taxon>Bacteria</taxon>
        <taxon>Bacillati</taxon>
        <taxon>Actinomycetota</taxon>
        <taxon>Actinomycetes</taxon>
        <taxon>Mycobacteriales</taxon>
        <taxon>Mycobacteriaceae</taxon>
        <taxon>Mycolicibacterium</taxon>
    </lineage>
</organism>
<protein>
    <submittedName>
        <fullName evidence="8">MFS transporter</fullName>
    </submittedName>
</protein>
<dbReference type="InterPro" id="IPR005829">
    <property type="entry name" value="Sugar_transporter_CS"/>
</dbReference>
<evidence type="ECO:0000256" key="6">
    <source>
        <dbReference type="SAM" id="Phobius"/>
    </source>
</evidence>
<feature type="transmembrane region" description="Helical" evidence="6">
    <location>
        <begin position="159"/>
        <end position="181"/>
    </location>
</feature>
<accession>A0ABS9YXJ7</accession>
<feature type="transmembrane region" description="Helical" evidence="6">
    <location>
        <begin position="447"/>
        <end position="468"/>
    </location>
</feature>
<sequence>MAEPKTVQGYIDERPTWSDGTAITSTPMTGMQWRIFGLASAGKLFEGMVVFMTGVALPLISVEFGLATADKGLVTAASLAGILVGASALGGLADHFGRKRMFIAEMVIFTCFLIALTLAPNFTTLVICLFGAGVALGCDYPTAHMVISESIPTSVRGRLVVSAFAFQAVGALTGTVIGFAVLYESPDVTAWRWMYAVAIVPAILVTIGRLYITESPHWLLHEGRTDEAEQATLRLLKRSPAYPTNVSLRHMIDEATTSASSYAALFNKKNRRATILASVPWFLSDLGTYGIGIFTPTILAAIIGKKSDGTALASTIHNDLLGIKGSALMDVLFVIGILVAIVLVDRVGRIKLQTIGFIGCAVGLLLAALSIRPDGQHTMILLFAGFMLFYFMTNLGPNSMTYLIAGEVFPTEVRGRGAGFAASFAKVGAVMTAFLFPILLKEIGTSTLLYLLVVAFILGAIVTVTFRIETTRVSLENLGAAPDNDVEPQATPR</sequence>
<dbReference type="PANTHER" id="PTHR23511">
    <property type="entry name" value="SYNAPTIC VESICLE GLYCOPROTEIN 2"/>
    <property type="match status" value="1"/>
</dbReference>
<evidence type="ECO:0000256" key="3">
    <source>
        <dbReference type="ARBA" id="ARBA00022692"/>
    </source>
</evidence>
<dbReference type="Proteomes" id="UP001139068">
    <property type="component" value="Unassembled WGS sequence"/>
</dbReference>
<feature type="transmembrane region" description="Helical" evidence="6">
    <location>
        <begin position="72"/>
        <end position="93"/>
    </location>
</feature>
<keyword evidence="3 6" id="KW-0812">Transmembrane</keyword>
<evidence type="ECO:0000256" key="4">
    <source>
        <dbReference type="ARBA" id="ARBA00022989"/>
    </source>
</evidence>
<evidence type="ECO:0000256" key="1">
    <source>
        <dbReference type="ARBA" id="ARBA00004651"/>
    </source>
</evidence>
<feature type="transmembrane region" description="Helical" evidence="6">
    <location>
        <begin position="417"/>
        <end position="440"/>
    </location>
</feature>
<feature type="transmembrane region" description="Helical" evidence="6">
    <location>
        <begin position="193"/>
        <end position="212"/>
    </location>
</feature>
<keyword evidence="4 6" id="KW-1133">Transmembrane helix</keyword>
<dbReference type="InterPro" id="IPR005828">
    <property type="entry name" value="MFS_sugar_transport-like"/>
</dbReference>
<feature type="transmembrane region" description="Helical" evidence="6">
    <location>
        <begin position="350"/>
        <end position="371"/>
    </location>
</feature>
<dbReference type="Gene3D" id="1.20.1250.20">
    <property type="entry name" value="MFS general substrate transporter like domains"/>
    <property type="match status" value="1"/>
</dbReference>
<evidence type="ECO:0000256" key="5">
    <source>
        <dbReference type="ARBA" id="ARBA00023136"/>
    </source>
</evidence>
<evidence type="ECO:0000313" key="9">
    <source>
        <dbReference type="Proteomes" id="UP001139068"/>
    </source>
</evidence>
<evidence type="ECO:0000259" key="7">
    <source>
        <dbReference type="PROSITE" id="PS50850"/>
    </source>
</evidence>
<dbReference type="PANTHER" id="PTHR23511:SF34">
    <property type="entry name" value="SYNAPTIC VESICLE GLYCOPROTEIN 2"/>
    <property type="match status" value="1"/>
</dbReference>
<proteinExistence type="predicted"/>
<feature type="transmembrane region" description="Helical" evidence="6">
    <location>
        <begin position="378"/>
        <end position="397"/>
    </location>
</feature>
<comment type="subcellular location">
    <subcellularLocation>
        <location evidence="1">Cell membrane</location>
        <topology evidence="1">Multi-pass membrane protein</topology>
    </subcellularLocation>
</comment>
<keyword evidence="5 6" id="KW-0472">Membrane</keyword>
<feature type="domain" description="Major facilitator superfamily (MFS) profile" evidence="7">
    <location>
        <begin position="35"/>
        <end position="471"/>
    </location>
</feature>
<dbReference type="Pfam" id="PF00083">
    <property type="entry name" value="Sugar_tr"/>
    <property type="match status" value="1"/>
</dbReference>
<evidence type="ECO:0000256" key="2">
    <source>
        <dbReference type="ARBA" id="ARBA00022448"/>
    </source>
</evidence>
<reference evidence="8" key="1">
    <citation type="journal article" date="2022" name="ISME J.">
        <title>Identification of active gaseous-alkane degraders at natural gas seeps.</title>
        <authorList>
            <person name="Farhan Ul Haque M."/>
            <person name="Hernandez M."/>
            <person name="Crombie A.T."/>
            <person name="Murrell J.C."/>
        </authorList>
    </citation>
    <scope>NUCLEOTIDE SEQUENCE</scope>
    <source>
        <strain evidence="8">ANDR5</strain>
    </source>
</reference>
<dbReference type="InterPro" id="IPR020846">
    <property type="entry name" value="MFS_dom"/>
</dbReference>
<keyword evidence="9" id="KW-1185">Reference proteome</keyword>
<dbReference type="SUPFAM" id="SSF103473">
    <property type="entry name" value="MFS general substrate transporter"/>
    <property type="match status" value="1"/>
</dbReference>
<dbReference type="PROSITE" id="PS50850">
    <property type="entry name" value="MFS"/>
    <property type="match status" value="1"/>
</dbReference>
<gene>
    <name evidence="8" type="ORF">K9U37_14275</name>
</gene>
<dbReference type="InterPro" id="IPR036259">
    <property type="entry name" value="MFS_trans_sf"/>
</dbReference>
<dbReference type="EMBL" id="JAIVFL010000001">
    <property type="protein sequence ID" value="MCI4675970.1"/>
    <property type="molecule type" value="Genomic_DNA"/>
</dbReference>
<keyword evidence="2" id="KW-0813">Transport</keyword>
<comment type="caution">
    <text evidence="8">The sequence shown here is derived from an EMBL/GenBank/DDBJ whole genome shotgun (WGS) entry which is preliminary data.</text>
</comment>